<feature type="region of interest" description="Disordered" evidence="1">
    <location>
        <begin position="65"/>
        <end position="290"/>
    </location>
</feature>
<feature type="compositionally biased region" description="Basic and acidic residues" evidence="1">
    <location>
        <begin position="250"/>
        <end position="265"/>
    </location>
</feature>
<reference evidence="3" key="1">
    <citation type="journal article" date="2017" name="Genome Biol. Evol.">
        <title>The complete genome sequence of the phytopathogenic fungus Sclerotinia sclerotiorum reveals insights into the genome architecture of broad host range pathogens.</title>
        <authorList>
            <person name="Derbyshire M."/>
            <person name="Denton-Giles M."/>
            <person name="Hegedus D."/>
            <person name="Seifbarghy S."/>
            <person name="Rollins J."/>
            <person name="van Kan J."/>
            <person name="Seidl M.F."/>
            <person name="Faino L."/>
            <person name="Mbengue M."/>
            <person name="Navaud O."/>
            <person name="Raffaele S."/>
            <person name="Hammond-Kosack K."/>
            <person name="Heard S."/>
            <person name="Oliver R."/>
        </authorList>
    </citation>
    <scope>NUCLEOTIDE SEQUENCE [LARGE SCALE GENOMIC DNA]</scope>
    <source>
        <strain evidence="3">ATCC 18683 / 1980 / Ss-1</strain>
    </source>
</reference>
<dbReference type="OrthoDB" id="3562583at2759"/>
<dbReference type="AlphaFoldDB" id="A0A1D9PYV6"/>
<feature type="compositionally biased region" description="Basic and acidic residues" evidence="1">
    <location>
        <begin position="149"/>
        <end position="158"/>
    </location>
</feature>
<proteinExistence type="predicted"/>
<name>A0A1D9PYV6_SCLS1</name>
<feature type="compositionally biased region" description="Basic and acidic residues" evidence="1">
    <location>
        <begin position="79"/>
        <end position="89"/>
    </location>
</feature>
<dbReference type="RefSeq" id="XP_001598419.1">
    <property type="nucleotide sequence ID" value="XM_001598369.1"/>
</dbReference>
<protein>
    <submittedName>
        <fullName evidence="2">Uncharacterized protein</fullName>
    </submittedName>
</protein>
<accession>A0A1D9PYV6</accession>
<feature type="compositionally biased region" description="Basic and acidic residues" evidence="1">
    <location>
        <begin position="280"/>
        <end position="290"/>
    </location>
</feature>
<evidence type="ECO:0000313" key="2">
    <source>
        <dbReference type="EMBL" id="APA07884.1"/>
    </source>
</evidence>
<feature type="compositionally biased region" description="Polar residues" evidence="1">
    <location>
        <begin position="123"/>
        <end position="136"/>
    </location>
</feature>
<feature type="region of interest" description="Disordered" evidence="1">
    <location>
        <begin position="1"/>
        <end position="46"/>
    </location>
</feature>
<dbReference type="VEuPathDB" id="FungiDB:sscle_03g026540"/>
<feature type="compositionally biased region" description="Basic and acidic residues" evidence="1">
    <location>
        <begin position="16"/>
        <end position="33"/>
    </location>
</feature>
<organism evidence="2 3">
    <name type="scientific">Sclerotinia sclerotiorum (strain ATCC 18683 / 1980 / Ss-1)</name>
    <name type="common">White mold</name>
    <name type="synonym">Whetzelinia sclerotiorum</name>
    <dbReference type="NCBI Taxonomy" id="665079"/>
    <lineage>
        <taxon>Eukaryota</taxon>
        <taxon>Fungi</taxon>
        <taxon>Dikarya</taxon>
        <taxon>Ascomycota</taxon>
        <taxon>Pezizomycotina</taxon>
        <taxon>Leotiomycetes</taxon>
        <taxon>Helotiales</taxon>
        <taxon>Sclerotiniaceae</taxon>
        <taxon>Sclerotinia</taxon>
    </lineage>
</organism>
<evidence type="ECO:0000313" key="3">
    <source>
        <dbReference type="Proteomes" id="UP000177798"/>
    </source>
</evidence>
<dbReference type="EMBL" id="CP017816">
    <property type="protein sequence ID" value="APA07884.1"/>
    <property type="molecule type" value="Genomic_DNA"/>
</dbReference>
<evidence type="ECO:0000256" key="1">
    <source>
        <dbReference type="SAM" id="MobiDB-lite"/>
    </source>
</evidence>
<feature type="compositionally biased region" description="Low complexity" evidence="1">
    <location>
        <begin position="269"/>
        <end position="278"/>
    </location>
</feature>
<gene>
    <name evidence="2" type="ORF">sscle_03g026540</name>
</gene>
<dbReference type="KEGG" id="ssl:SS1G_00508"/>
<sequence>MPSQRANGKAQKRSGKLQELKERREQVEKKRAQDLTSKPAAKMVTSIAEKPRNQVLVSSLAKPFAMSSLPCIRKVKGTSKAEKKAKEEAVAAAKKKREMEEREEGEIDSDDDEGMLTGHMNDHNQSQRHTPASNKTNKAKPAAQTIQRPPDRTRDETKSGNSKNNGARDVKNPQPEALKFRNRPQNLQKPKELDVKTSSAKRTLFDSDDSSSSDGKIFKPTKKQKTTKAGMDFENLPTKRKHVEEEEEPPRDPVKKQKITEEVKKPVKKPATVPVKRAPIVKETKYRMID</sequence>
<feature type="compositionally biased region" description="Acidic residues" evidence="1">
    <location>
        <begin position="101"/>
        <end position="114"/>
    </location>
</feature>
<dbReference type="Proteomes" id="UP000177798">
    <property type="component" value="Chromosome 3"/>
</dbReference>